<feature type="compositionally biased region" description="Basic residues" evidence="5">
    <location>
        <begin position="870"/>
        <end position="885"/>
    </location>
</feature>
<keyword evidence="3 6" id="KW-1133">Transmembrane helix</keyword>
<feature type="region of interest" description="Disordered" evidence="5">
    <location>
        <begin position="356"/>
        <end position="462"/>
    </location>
</feature>
<gene>
    <name evidence="7" type="ORF">C2E21_8615</name>
</gene>
<organism evidence="7 8">
    <name type="scientific">Chlorella sorokiniana</name>
    <name type="common">Freshwater green alga</name>
    <dbReference type="NCBI Taxonomy" id="3076"/>
    <lineage>
        <taxon>Eukaryota</taxon>
        <taxon>Viridiplantae</taxon>
        <taxon>Chlorophyta</taxon>
        <taxon>core chlorophytes</taxon>
        <taxon>Trebouxiophyceae</taxon>
        <taxon>Chlorellales</taxon>
        <taxon>Chlorellaceae</taxon>
        <taxon>Chlorella clade</taxon>
        <taxon>Chlorella</taxon>
    </lineage>
</organism>
<feature type="compositionally biased region" description="Low complexity" evidence="5">
    <location>
        <begin position="726"/>
        <end position="735"/>
    </location>
</feature>
<dbReference type="GO" id="GO:0016020">
    <property type="term" value="C:membrane"/>
    <property type="evidence" value="ECO:0007669"/>
    <property type="project" value="InterPro"/>
</dbReference>
<dbReference type="PANTHER" id="PTHR10989:SF16">
    <property type="entry name" value="AT02829P-RELATED"/>
    <property type="match status" value="1"/>
</dbReference>
<feature type="region of interest" description="Disordered" evidence="5">
    <location>
        <begin position="301"/>
        <end position="324"/>
    </location>
</feature>
<keyword evidence="2 6" id="KW-0812">Transmembrane</keyword>
<feature type="transmembrane region" description="Helical" evidence="6">
    <location>
        <begin position="694"/>
        <end position="714"/>
    </location>
</feature>
<dbReference type="InterPro" id="IPR006838">
    <property type="entry name" value="ADTRP_AIG1"/>
</dbReference>
<comment type="subcellular location">
    <subcellularLocation>
        <location evidence="1">Endomembrane system</location>
        <topology evidence="1">Multi-pass membrane protein</topology>
    </subcellularLocation>
</comment>
<feature type="compositionally biased region" description="Low complexity" evidence="5">
    <location>
        <begin position="394"/>
        <end position="414"/>
    </location>
</feature>
<feature type="transmembrane region" description="Helical" evidence="6">
    <location>
        <begin position="591"/>
        <end position="611"/>
    </location>
</feature>
<reference evidence="7 8" key="1">
    <citation type="journal article" date="2018" name="Plant J.">
        <title>Genome sequences of Chlorella sorokiniana UTEX 1602 and Micractinium conductrix SAG 241.80: implications to maltose excretion by a green alga.</title>
        <authorList>
            <person name="Arriola M.B."/>
            <person name="Velmurugan N."/>
            <person name="Zhang Y."/>
            <person name="Plunkett M.H."/>
            <person name="Hondzo H."/>
            <person name="Barney B.M."/>
        </authorList>
    </citation>
    <scope>NUCLEOTIDE SEQUENCE [LARGE SCALE GENOMIC DNA]</scope>
    <source>
        <strain evidence="8">UTEX 1602</strain>
    </source>
</reference>
<evidence type="ECO:0000256" key="5">
    <source>
        <dbReference type="SAM" id="MobiDB-lite"/>
    </source>
</evidence>
<evidence type="ECO:0000256" key="3">
    <source>
        <dbReference type="ARBA" id="ARBA00022989"/>
    </source>
</evidence>
<dbReference type="AlphaFoldDB" id="A0A2P6TE21"/>
<feature type="transmembrane region" description="Helical" evidence="6">
    <location>
        <begin position="631"/>
        <end position="651"/>
    </location>
</feature>
<feature type="region of interest" description="Disordered" evidence="5">
    <location>
        <begin position="726"/>
        <end position="758"/>
    </location>
</feature>
<name>A0A2P6TE21_CHLSO</name>
<feature type="compositionally biased region" description="Polar residues" evidence="5">
    <location>
        <begin position="432"/>
        <end position="447"/>
    </location>
</feature>
<feature type="region of interest" description="Disordered" evidence="5">
    <location>
        <begin position="73"/>
        <end position="123"/>
    </location>
</feature>
<dbReference type="OrthoDB" id="1898221at2759"/>
<dbReference type="PANTHER" id="PTHR10989">
    <property type="entry name" value="ANDROGEN-INDUCED PROTEIN 1-RELATED"/>
    <property type="match status" value="1"/>
</dbReference>
<evidence type="ECO:0000256" key="2">
    <source>
        <dbReference type="ARBA" id="ARBA00022692"/>
    </source>
</evidence>
<evidence type="ECO:0000256" key="4">
    <source>
        <dbReference type="ARBA" id="ARBA00023136"/>
    </source>
</evidence>
<feature type="region of interest" description="Disordered" evidence="5">
    <location>
        <begin position="863"/>
        <end position="906"/>
    </location>
</feature>
<keyword evidence="8" id="KW-1185">Reference proteome</keyword>
<evidence type="ECO:0000256" key="1">
    <source>
        <dbReference type="ARBA" id="ARBA00004127"/>
    </source>
</evidence>
<feature type="transmembrane region" description="Helical" evidence="6">
    <location>
        <begin position="663"/>
        <end position="682"/>
    </location>
</feature>
<proteinExistence type="predicted"/>
<sequence>MHTTAGLTAGLTRETLAALQAAQAGDQPPFLIVPPSEAYSSSLRSAGAEPLPQIWQELFACTRSAQSDAFLDSLASRPPLPLPPGLRPQGGQRSASTAAKATRNAAAAAAAQASSGTDDTDPSLGISRDTVFAQYLLPEALVQRHRLGKPEVRRLYQALQVVFPAETVQQSRERQAALLTSERLLEQLNEERQRSRVLEQENAALRQQVEGVVVQMLAVQADASLAQQSVAGLQAQLRAAQQERAAQQAQGMAARRELLLLQDKMAALSGPQDQLFSQVQQLERVVRDKQAELSAVGKQASAALAGKEEAQQAARSEQLRREAAEQRAEQLQEALNQATLQLRAAQAAAAAREQQDAAEAAASKERAAAEAAAREDDTARLATARADAERRATSAEGDAAALRQQLEAAQQQLAAERKRGEELRDRGIAGSQDGSFPSRQRFSSPVQQPHPIPSPAPDLRGPAAMSAAVAPASTTAQAAGAVETVLSRASSIAAEIDRKERFMARSDFAFMFMARSDFAFMFHAFALLFYVRTWMWHTTPAAAGLPGAQGFGWFFRYLTFCSYTLQMVQLAVCCMAHVSRQSKRKRRLTELADQLSCALFGIANTVTALFFAIEKSTNGLVEGGAADRPAWLNMAVHVVNSLVAWLDLLIVEERSFEGSSRHLALLFAVAYCTWLLVVRQRFGKFPYPILNNLPFPLGFAFFVLLGFVVVLFTFQLGKAVKTLLGGSNSSSSINGSGSGGGKGGGTRRRRSSGGGWKKNKVVDGTEFEAAKLATKACKAHDLLHPASSRISAVHVDAALEALATPAAFPPLHGVTTARPATLAGAWASRQQAAASCAAAITPAAGVSADAEDVVPRHMPAAVPYIPPARRQARPKPSHASPHHRSSLPGARSRISKRSSSMGVKKGLQPLLHTVRVVMRNGASFNLQTTMRRSTPYMLQADTTTNPVYTGEAAGLSLEDQRMQRLLSKYEGFVEEGAGADIATGSGAAPSSKAAPPLAAKGKGKKK</sequence>
<comment type="caution">
    <text evidence="7">The sequence shown here is derived from an EMBL/GenBank/DDBJ whole genome shotgun (WGS) entry which is preliminary data.</text>
</comment>
<evidence type="ECO:0000313" key="7">
    <source>
        <dbReference type="EMBL" id="PRW20872.1"/>
    </source>
</evidence>
<keyword evidence="4 6" id="KW-0472">Membrane</keyword>
<feature type="compositionally biased region" description="Basic and acidic residues" evidence="5">
    <location>
        <begin position="415"/>
        <end position="427"/>
    </location>
</feature>
<feature type="compositionally biased region" description="Low complexity" evidence="5">
    <location>
        <begin position="87"/>
        <end position="115"/>
    </location>
</feature>
<feature type="compositionally biased region" description="Basic and acidic residues" evidence="5">
    <location>
        <begin position="362"/>
        <end position="379"/>
    </location>
</feature>
<evidence type="ECO:0000313" key="8">
    <source>
        <dbReference type="Proteomes" id="UP000239899"/>
    </source>
</evidence>
<feature type="compositionally biased region" description="Low complexity" evidence="5">
    <location>
        <begin position="984"/>
        <end position="1000"/>
    </location>
</feature>
<feature type="region of interest" description="Disordered" evidence="5">
    <location>
        <begin position="980"/>
        <end position="1006"/>
    </location>
</feature>
<dbReference type="EMBL" id="LHPG02000021">
    <property type="protein sequence ID" value="PRW20872.1"/>
    <property type="molecule type" value="Genomic_DNA"/>
</dbReference>
<accession>A0A2P6TE21</accession>
<protein>
    <submittedName>
        <fullName evidence="7">Leucine Rich Repeat isoform C</fullName>
    </submittedName>
</protein>
<dbReference type="GO" id="GO:0012505">
    <property type="term" value="C:endomembrane system"/>
    <property type="evidence" value="ECO:0007669"/>
    <property type="project" value="UniProtKB-SubCell"/>
</dbReference>
<dbReference type="Proteomes" id="UP000239899">
    <property type="component" value="Unassembled WGS sequence"/>
</dbReference>
<evidence type="ECO:0000256" key="6">
    <source>
        <dbReference type="SAM" id="Phobius"/>
    </source>
</evidence>
<feature type="transmembrane region" description="Helical" evidence="6">
    <location>
        <begin position="508"/>
        <end position="531"/>
    </location>
</feature>
<dbReference type="Pfam" id="PF04750">
    <property type="entry name" value="Far-17a_AIG1"/>
    <property type="match status" value="1"/>
</dbReference>